<reference evidence="1" key="1">
    <citation type="submission" date="2021-01" db="EMBL/GenBank/DDBJ databases">
        <authorList>
            <person name="Lovell J.T."/>
            <person name="Bentley N."/>
            <person name="Bhattarai G."/>
            <person name="Jenkins J.W."/>
            <person name="Sreedasyam A."/>
            <person name="Alarcon Y."/>
            <person name="Bock C."/>
            <person name="Boston L."/>
            <person name="Carlson J."/>
            <person name="Cervantes K."/>
            <person name="Clermont K."/>
            <person name="Krom N."/>
            <person name="Kubenka K."/>
            <person name="Mamidi S."/>
            <person name="Mattison C."/>
            <person name="Monteros M."/>
            <person name="Pisani C."/>
            <person name="Plott C."/>
            <person name="Rajasekar S."/>
            <person name="Rhein H.S."/>
            <person name="Rohla C."/>
            <person name="Song M."/>
            <person name="Hilaire R.S."/>
            <person name="Shu S."/>
            <person name="Wells L."/>
            <person name="Wang X."/>
            <person name="Webber J."/>
            <person name="Heerema R.J."/>
            <person name="Klein P."/>
            <person name="Conner P."/>
            <person name="Grauke L."/>
            <person name="Grimwood J."/>
            <person name="Schmutz J."/>
            <person name="Randall J.J."/>
        </authorList>
    </citation>
    <scope>NUCLEOTIDE SEQUENCE</scope>
    <source>
        <tissue evidence="1">Leaf</tissue>
    </source>
</reference>
<dbReference type="Proteomes" id="UP000811246">
    <property type="component" value="Chromosome 1"/>
</dbReference>
<organism evidence="1 2">
    <name type="scientific">Carya illinoinensis</name>
    <name type="common">Pecan</name>
    <dbReference type="NCBI Taxonomy" id="32201"/>
    <lineage>
        <taxon>Eukaryota</taxon>
        <taxon>Viridiplantae</taxon>
        <taxon>Streptophyta</taxon>
        <taxon>Embryophyta</taxon>
        <taxon>Tracheophyta</taxon>
        <taxon>Spermatophyta</taxon>
        <taxon>Magnoliopsida</taxon>
        <taxon>eudicotyledons</taxon>
        <taxon>Gunneridae</taxon>
        <taxon>Pentapetalae</taxon>
        <taxon>rosids</taxon>
        <taxon>fabids</taxon>
        <taxon>Fagales</taxon>
        <taxon>Juglandaceae</taxon>
        <taxon>Carya</taxon>
    </lineage>
</organism>
<evidence type="ECO:0000313" key="1">
    <source>
        <dbReference type="EMBL" id="KAG6729355.1"/>
    </source>
</evidence>
<dbReference type="EMBL" id="CM031825">
    <property type="protein sequence ID" value="KAG6729354.1"/>
    <property type="molecule type" value="Genomic_DNA"/>
</dbReference>
<dbReference type="EMBL" id="CM031825">
    <property type="protein sequence ID" value="KAG6729352.1"/>
    <property type="molecule type" value="Genomic_DNA"/>
</dbReference>
<dbReference type="EMBL" id="CM031825">
    <property type="protein sequence ID" value="KAG6729356.1"/>
    <property type="molecule type" value="Genomic_DNA"/>
</dbReference>
<accession>A0A922FYV6</accession>
<dbReference type="AlphaFoldDB" id="A0A922FYV6"/>
<proteinExistence type="predicted"/>
<evidence type="ECO:0000313" key="2">
    <source>
        <dbReference type="Proteomes" id="UP000811246"/>
    </source>
</evidence>
<sequence>MQAFLVEGSPGSSSIKLTWVTDVGMICQKLNKSCVLASKLTLSYNGKNKTIIRWLPSNYIGGSILSTTSYTKSTSAMEVIKLLFQEGPRWQGVQGSTVLHAYSGPTLVIAKQGE</sequence>
<dbReference type="EMBL" id="CM031825">
    <property type="protein sequence ID" value="KAG6729353.1"/>
    <property type="molecule type" value="Genomic_DNA"/>
</dbReference>
<dbReference type="EMBL" id="CM031825">
    <property type="protein sequence ID" value="KAG6729355.1"/>
    <property type="molecule type" value="Genomic_DNA"/>
</dbReference>
<protein>
    <submittedName>
        <fullName evidence="1">Uncharacterized protein</fullName>
    </submittedName>
</protein>
<comment type="caution">
    <text evidence="1">The sequence shown here is derived from an EMBL/GenBank/DDBJ whole genome shotgun (WGS) entry which is preliminary data.</text>
</comment>
<gene>
    <name evidence="1" type="ORF">I3842_01G024200</name>
</gene>
<name>A0A922FYV6_CARIL</name>